<dbReference type="InterPro" id="IPR000909">
    <property type="entry name" value="PLipase_C_PInositol-sp_X_dom"/>
</dbReference>
<feature type="signal peptide" evidence="1">
    <location>
        <begin position="1"/>
        <end position="18"/>
    </location>
</feature>
<dbReference type="GO" id="GO:0008081">
    <property type="term" value="F:phosphoric diester hydrolase activity"/>
    <property type="evidence" value="ECO:0007669"/>
    <property type="project" value="InterPro"/>
</dbReference>
<dbReference type="PROSITE" id="PS50007">
    <property type="entry name" value="PIPLC_X_DOMAIN"/>
    <property type="match status" value="1"/>
</dbReference>
<dbReference type="SUPFAM" id="SSF51695">
    <property type="entry name" value="PLC-like phosphodiesterases"/>
    <property type="match status" value="1"/>
</dbReference>
<evidence type="ECO:0000313" key="4">
    <source>
        <dbReference type="Proteomes" id="UP000193920"/>
    </source>
</evidence>
<protein>
    <recommendedName>
        <fullName evidence="2">Phosphatidylinositol-specific phospholipase C X domain-containing protein</fullName>
    </recommendedName>
</protein>
<dbReference type="Proteomes" id="UP000193920">
    <property type="component" value="Unassembled WGS sequence"/>
</dbReference>
<dbReference type="PANTHER" id="PTHR13593">
    <property type="match status" value="1"/>
</dbReference>
<sequence length="314" mass="35932">MKLSIITIIAILINGIYCAKSKGTPMTGEYLELDNTSSKMYMFSNDECTKIYLCKTYKNNGILFISSHTLSDCYLRNELINKEFISGLLNNPDDCSVKGYADIDISECFLTNDKNEVTYKGKGIYHRARYYDTDLSNNRVLTEFGWCKFSDKIDSDTNWISRITNETLAINQITIPGTHDSGTYGIYNRIEARWARIQNLDIYKQLLNGIRYFDIRLETNDDKEIYISHGYISSINKKTGKKYYLSDIFENDDWCLISVLTSTPRSSEPTTTVNTTTITISSTVSTSAQPNYCLLFLILIQAHLNWVNVMSKPN</sequence>
<comment type="caution">
    <text evidence="3">The sequence shown here is derived from an EMBL/GenBank/DDBJ whole genome shotgun (WGS) entry which is preliminary data.</text>
</comment>
<keyword evidence="1" id="KW-0732">Signal</keyword>
<proteinExistence type="predicted"/>
<evidence type="ECO:0000313" key="3">
    <source>
        <dbReference type="EMBL" id="ORY19359.1"/>
    </source>
</evidence>
<evidence type="ECO:0000259" key="2">
    <source>
        <dbReference type="SMART" id="SM00148"/>
    </source>
</evidence>
<feature type="chain" id="PRO_5012553490" description="Phosphatidylinositol-specific phospholipase C X domain-containing protein" evidence="1">
    <location>
        <begin position="19"/>
        <end position="314"/>
    </location>
</feature>
<reference evidence="3 4" key="1">
    <citation type="submission" date="2016-08" db="EMBL/GenBank/DDBJ databases">
        <title>A Parts List for Fungal Cellulosomes Revealed by Comparative Genomics.</title>
        <authorList>
            <consortium name="DOE Joint Genome Institute"/>
            <person name="Haitjema C.H."/>
            <person name="Gilmore S.P."/>
            <person name="Henske J.K."/>
            <person name="Solomon K.V."/>
            <person name="De Groot R."/>
            <person name="Kuo A."/>
            <person name="Mondo S.J."/>
            <person name="Salamov A.A."/>
            <person name="Labutti K."/>
            <person name="Zhao Z."/>
            <person name="Chiniquy J."/>
            <person name="Barry K."/>
            <person name="Brewer H.M."/>
            <person name="Purvine S.O."/>
            <person name="Wright A.T."/>
            <person name="Boxma B."/>
            <person name="Van Alen T."/>
            <person name="Hackstein J.H."/>
            <person name="Baker S.E."/>
            <person name="Grigoriev I.V."/>
            <person name="O'Malley M.A."/>
        </authorList>
    </citation>
    <scope>NUCLEOTIDE SEQUENCE [LARGE SCALE GENOMIC DNA]</scope>
    <source>
        <strain evidence="3 4">G1</strain>
    </source>
</reference>
<dbReference type="PANTHER" id="PTHR13593:SF113">
    <property type="entry name" value="SI:DKEY-266F7.9"/>
    <property type="match status" value="1"/>
</dbReference>
<dbReference type="CDD" id="cd08557">
    <property type="entry name" value="PI-PLCc_bacteria_like"/>
    <property type="match status" value="1"/>
</dbReference>
<gene>
    <name evidence="3" type="ORF">LY90DRAFT_517276</name>
</gene>
<dbReference type="EMBL" id="MCOG01000312">
    <property type="protein sequence ID" value="ORY19359.1"/>
    <property type="molecule type" value="Genomic_DNA"/>
</dbReference>
<dbReference type="SMART" id="SM00148">
    <property type="entry name" value="PLCXc"/>
    <property type="match status" value="1"/>
</dbReference>
<dbReference type="GO" id="GO:0006629">
    <property type="term" value="P:lipid metabolic process"/>
    <property type="evidence" value="ECO:0007669"/>
    <property type="project" value="InterPro"/>
</dbReference>
<dbReference type="AlphaFoldDB" id="A0A1Y2A9Y5"/>
<dbReference type="InterPro" id="IPR051057">
    <property type="entry name" value="PI-PLC_domain"/>
</dbReference>
<organism evidence="3 4">
    <name type="scientific">Neocallimastix californiae</name>
    <dbReference type="NCBI Taxonomy" id="1754190"/>
    <lineage>
        <taxon>Eukaryota</taxon>
        <taxon>Fungi</taxon>
        <taxon>Fungi incertae sedis</taxon>
        <taxon>Chytridiomycota</taxon>
        <taxon>Chytridiomycota incertae sedis</taxon>
        <taxon>Neocallimastigomycetes</taxon>
        <taxon>Neocallimastigales</taxon>
        <taxon>Neocallimastigaceae</taxon>
        <taxon>Neocallimastix</taxon>
    </lineage>
</organism>
<dbReference type="OrthoDB" id="2177539at2759"/>
<dbReference type="Gene3D" id="3.20.20.190">
    <property type="entry name" value="Phosphatidylinositol (PI) phosphodiesterase"/>
    <property type="match status" value="1"/>
</dbReference>
<accession>A0A1Y2A9Y5</accession>
<evidence type="ECO:0000256" key="1">
    <source>
        <dbReference type="SAM" id="SignalP"/>
    </source>
</evidence>
<feature type="domain" description="Phosphatidylinositol-specific phospholipase C X" evidence="2">
    <location>
        <begin position="164"/>
        <end position="283"/>
    </location>
</feature>
<name>A0A1Y2A9Y5_9FUNG</name>
<keyword evidence="4" id="KW-1185">Reference proteome</keyword>
<dbReference type="STRING" id="1754190.A0A1Y2A9Y5"/>
<dbReference type="InterPro" id="IPR017946">
    <property type="entry name" value="PLC-like_Pdiesterase_TIM-brl"/>
</dbReference>